<dbReference type="GO" id="GO:0005737">
    <property type="term" value="C:cytoplasm"/>
    <property type="evidence" value="ECO:0007669"/>
    <property type="project" value="TreeGrafter"/>
</dbReference>
<dbReference type="Pfam" id="PF13193">
    <property type="entry name" value="AMP-binding_C"/>
    <property type="match status" value="1"/>
</dbReference>
<accession>A0A2P7BNT1</accession>
<dbReference type="InterPro" id="IPR025110">
    <property type="entry name" value="AMP-bd_C"/>
</dbReference>
<dbReference type="Gene3D" id="3.30.300.30">
    <property type="match status" value="1"/>
</dbReference>
<sequence>MKETTIGANLARPIAEHAANSPNDIAISTVGRDWTYREVATTVSGLAQKLLTSNRSGRIGILGSRSATACLGILAAAWSGITYVPLSLKLPEERLIQLLQTLDLDALVVDQRGATLLSRKILDYAPSFIVLSDDATLPEQTGQHSMVRLSLIANTEPTEPLPLSDSAIAYIEFTSGTTGMPKGVMVPIAAVNNYLNVMQQWFPLTRDDRVAETCDITFDLSVHNMFLAWRAGASLQIMTPMQMLAPARFIRERKITSWLSVPSIIALMRKAKTLGPGTLPSLRLSFFCGEPLPVRAAQAWAEAAPNSIVENIYGPTEATVACLRQPVKCPVLVTPNRDVVAIGKPYPGMLAAILDQNGHAVPPGTPGEIALSGIQLASGYFQQPELTNSRFPTIDGRRWYLTGDMGVEDEHGVFHHLGRLDNQIKILGNRVELEEVEMHLRAVSGSDHVAAIAWPISHGSADGLITFVVGPQSTAEDIRAMMKTKVAAYMVPNEVYITDALPLNGNGKVDRRALTQMLEEVI</sequence>
<dbReference type="GO" id="GO:0043041">
    <property type="term" value="P:amino acid activation for nonribosomal peptide biosynthetic process"/>
    <property type="evidence" value="ECO:0007669"/>
    <property type="project" value="TreeGrafter"/>
</dbReference>
<dbReference type="InterPro" id="IPR045851">
    <property type="entry name" value="AMP-bd_C_sf"/>
</dbReference>
<dbReference type="EMBL" id="PGGO01000010">
    <property type="protein sequence ID" value="PSH68110.1"/>
    <property type="molecule type" value="Genomic_DNA"/>
</dbReference>
<evidence type="ECO:0008006" key="5">
    <source>
        <dbReference type="Google" id="ProtNLM"/>
    </source>
</evidence>
<gene>
    <name evidence="3" type="ORF">CU102_14340</name>
</gene>
<protein>
    <recommendedName>
        <fullName evidence="5">D-alanine--poly(Phosphoribitol) ligase</fullName>
    </recommendedName>
</protein>
<feature type="domain" description="AMP-binding enzyme C-terminal" evidence="2">
    <location>
        <begin position="435"/>
        <end position="508"/>
    </location>
</feature>
<dbReference type="InterPro" id="IPR000873">
    <property type="entry name" value="AMP-dep_synth/lig_dom"/>
</dbReference>
<organism evidence="3 4">
    <name type="scientific">Phyllobacterium brassicacearum</name>
    <dbReference type="NCBI Taxonomy" id="314235"/>
    <lineage>
        <taxon>Bacteria</taxon>
        <taxon>Pseudomonadati</taxon>
        <taxon>Pseudomonadota</taxon>
        <taxon>Alphaproteobacteria</taxon>
        <taxon>Hyphomicrobiales</taxon>
        <taxon>Phyllobacteriaceae</taxon>
        <taxon>Phyllobacterium</taxon>
    </lineage>
</organism>
<dbReference type="InterPro" id="IPR042099">
    <property type="entry name" value="ANL_N_sf"/>
</dbReference>
<dbReference type="PANTHER" id="PTHR45527:SF1">
    <property type="entry name" value="FATTY ACID SYNTHASE"/>
    <property type="match status" value="1"/>
</dbReference>
<dbReference type="RefSeq" id="WP_106711800.1">
    <property type="nucleotide sequence ID" value="NZ_PGGO01000010.1"/>
</dbReference>
<dbReference type="AlphaFoldDB" id="A0A2P7BNT1"/>
<dbReference type="Proteomes" id="UP000241444">
    <property type="component" value="Unassembled WGS sequence"/>
</dbReference>
<name>A0A2P7BNT1_9HYPH</name>
<dbReference type="GO" id="GO:0044550">
    <property type="term" value="P:secondary metabolite biosynthetic process"/>
    <property type="evidence" value="ECO:0007669"/>
    <property type="project" value="TreeGrafter"/>
</dbReference>
<dbReference type="OrthoDB" id="9803968at2"/>
<keyword evidence="4" id="KW-1185">Reference proteome</keyword>
<evidence type="ECO:0000259" key="1">
    <source>
        <dbReference type="Pfam" id="PF00501"/>
    </source>
</evidence>
<evidence type="ECO:0000313" key="3">
    <source>
        <dbReference type="EMBL" id="PSH68110.1"/>
    </source>
</evidence>
<feature type="domain" description="AMP-dependent synthetase/ligase" evidence="1">
    <location>
        <begin position="15"/>
        <end position="381"/>
    </location>
</feature>
<proteinExistence type="predicted"/>
<evidence type="ECO:0000313" key="4">
    <source>
        <dbReference type="Proteomes" id="UP000241444"/>
    </source>
</evidence>
<dbReference type="Pfam" id="PF00501">
    <property type="entry name" value="AMP-binding"/>
    <property type="match status" value="1"/>
</dbReference>
<dbReference type="PANTHER" id="PTHR45527">
    <property type="entry name" value="NONRIBOSOMAL PEPTIDE SYNTHETASE"/>
    <property type="match status" value="1"/>
</dbReference>
<dbReference type="GO" id="GO:0031177">
    <property type="term" value="F:phosphopantetheine binding"/>
    <property type="evidence" value="ECO:0007669"/>
    <property type="project" value="TreeGrafter"/>
</dbReference>
<evidence type="ECO:0000259" key="2">
    <source>
        <dbReference type="Pfam" id="PF13193"/>
    </source>
</evidence>
<dbReference type="Gene3D" id="3.40.50.12780">
    <property type="entry name" value="N-terminal domain of ligase-like"/>
    <property type="match status" value="1"/>
</dbReference>
<comment type="caution">
    <text evidence="3">The sequence shown here is derived from an EMBL/GenBank/DDBJ whole genome shotgun (WGS) entry which is preliminary data.</text>
</comment>
<reference evidence="4" key="1">
    <citation type="submission" date="2017-11" db="EMBL/GenBank/DDBJ databases">
        <authorList>
            <person name="Kuznetsova I."/>
            <person name="Sazanova A."/>
            <person name="Chirak E."/>
            <person name="Safronova V."/>
            <person name="Willems A."/>
        </authorList>
    </citation>
    <scope>NUCLEOTIDE SEQUENCE [LARGE SCALE GENOMIC DNA]</scope>
    <source>
        <strain evidence="4">STM 196</strain>
    </source>
</reference>
<dbReference type="SUPFAM" id="SSF56801">
    <property type="entry name" value="Acetyl-CoA synthetase-like"/>
    <property type="match status" value="1"/>
</dbReference>